<dbReference type="EMBL" id="JAPQKN010000002">
    <property type="protein sequence ID" value="KAJ5167786.1"/>
    <property type="molecule type" value="Genomic_DNA"/>
</dbReference>
<evidence type="ECO:0000313" key="3">
    <source>
        <dbReference type="Proteomes" id="UP001149163"/>
    </source>
</evidence>
<accession>A0A9W9LP38</accession>
<dbReference type="RefSeq" id="XP_056544247.1">
    <property type="nucleotide sequence ID" value="XM_056685505.1"/>
</dbReference>
<feature type="region of interest" description="Disordered" evidence="1">
    <location>
        <begin position="10"/>
        <end position="33"/>
    </location>
</feature>
<protein>
    <submittedName>
        <fullName evidence="2">Uncharacterized protein</fullName>
    </submittedName>
</protein>
<keyword evidence="3" id="KW-1185">Reference proteome</keyword>
<sequence length="78" mass="8919">MARLTLHFALRGPPTSSSRRRNGKPASCEPCRRDKDRDISARCFYHPAPLTRPRGRRIFPLAEGIPFDRAALARYVKL</sequence>
<reference evidence="2" key="2">
    <citation type="journal article" date="2023" name="IMA Fungus">
        <title>Comparative genomic study of the Penicillium genus elucidates a diverse pangenome and 15 lateral gene transfer events.</title>
        <authorList>
            <person name="Petersen C."/>
            <person name="Sorensen T."/>
            <person name="Nielsen M.R."/>
            <person name="Sondergaard T.E."/>
            <person name="Sorensen J.L."/>
            <person name="Fitzpatrick D.A."/>
            <person name="Frisvad J.C."/>
            <person name="Nielsen K.L."/>
        </authorList>
    </citation>
    <scope>NUCLEOTIDE SEQUENCE</scope>
    <source>
        <strain evidence="2">IBT 26290</strain>
    </source>
</reference>
<organism evidence="2 3">
    <name type="scientific">Penicillium canariense</name>
    <dbReference type="NCBI Taxonomy" id="189055"/>
    <lineage>
        <taxon>Eukaryota</taxon>
        <taxon>Fungi</taxon>
        <taxon>Dikarya</taxon>
        <taxon>Ascomycota</taxon>
        <taxon>Pezizomycotina</taxon>
        <taxon>Eurotiomycetes</taxon>
        <taxon>Eurotiomycetidae</taxon>
        <taxon>Eurotiales</taxon>
        <taxon>Aspergillaceae</taxon>
        <taxon>Penicillium</taxon>
    </lineage>
</organism>
<name>A0A9W9LP38_9EURO</name>
<dbReference type="GeneID" id="81424681"/>
<evidence type="ECO:0000313" key="2">
    <source>
        <dbReference type="EMBL" id="KAJ5167786.1"/>
    </source>
</evidence>
<dbReference type="OrthoDB" id="4898680at2759"/>
<dbReference type="AlphaFoldDB" id="A0A9W9LP38"/>
<reference evidence="2" key="1">
    <citation type="submission" date="2022-11" db="EMBL/GenBank/DDBJ databases">
        <authorList>
            <person name="Petersen C."/>
        </authorList>
    </citation>
    <scope>NUCLEOTIDE SEQUENCE</scope>
    <source>
        <strain evidence="2">IBT 26290</strain>
    </source>
</reference>
<gene>
    <name evidence="2" type="ORF">N7482_003380</name>
</gene>
<comment type="caution">
    <text evidence="2">The sequence shown here is derived from an EMBL/GenBank/DDBJ whole genome shotgun (WGS) entry which is preliminary data.</text>
</comment>
<evidence type="ECO:0000256" key="1">
    <source>
        <dbReference type="SAM" id="MobiDB-lite"/>
    </source>
</evidence>
<proteinExistence type="predicted"/>
<dbReference type="Proteomes" id="UP001149163">
    <property type="component" value="Unassembled WGS sequence"/>
</dbReference>